<comment type="subunit">
    <text evidence="4">Homodimer.</text>
</comment>
<dbReference type="PANTHER" id="PTHR43808">
    <property type="entry name" value="ACETYLORNITHINE DEACETYLASE"/>
    <property type="match status" value="1"/>
</dbReference>
<comment type="similarity">
    <text evidence="3">Belongs to the peptidase M20A family. DapE subfamily.</text>
</comment>
<evidence type="ECO:0000256" key="13">
    <source>
        <dbReference type="ARBA" id="ARBA00023285"/>
    </source>
</evidence>
<dbReference type="InterPro" id="IPR002933">
    <property type="entry name" value="Peptidase_M20"/>
</dbReference>
<comment type="caution">
    <text evidence="17">The sequence shown here is derived from an EMBL/GenBank/DDBJ whole genome shotgun (WGS) entry which is preliminary data.</text>
</comment>
<organism evidence="17 18">
    <name type="scientific">Sulfurospirillum tamanense</name>
    <dbReference type="NCBI Taxonomy" id="2813362"/>
    <lineage>
        <taxon>Bacteria</taxon>
        <taxon>Pseudomonadati</taxon>
        <taxon>Campylobacterota</taxon>
        <taxon>Epsilonproteobacteria</taxon>
        <taxon>Campylobacterales</taxon>
        <taxon>Sulfurospirillaceae</taxon>
        <taxon>Sulfurospirillum</taxon>
    </lineage>
</organism>
<dbReference type="SUPFAM" id="SSF55031">
    <property type="entry name" value="Bacterial exopeptidase dimerisation domain"/>
    <property type="match status" value="1"/>
</dbReference>
<dbReference type="InterPro" id="IPR001261">
    <property type="entry name" value="ArgE/DapE_CS"/>
</dbReference>
<dbReference type="HAMAP" id="MF_01690">
    <property type="entry name" value="DapE"/>
    <property type="match status" value="1"/>
</dbReference>
<gene>
    <name evidence="17" type="primary">dapE</name>
    <name evidence="17" type="ORF">JWV37_10955</name>
</gene>
<reference evidence="17" key="2">
    <citation type="submission" date="2021-02" db="EMBL/GenBank/DDBJ databases">
        <authorList>
            <person name="Merkel A.Y."/>
        </authorList>
    </citation>
    <scope>NUCLEOTIDE SEQUENCE</scope>
    <source>
        <strain evidence="17">T05b</strain>
    </source>
</reference>
<keyword evidence="18" id="KW-1185">Reference proteome</keyword>
<keyword evidence="11" id="KW-0220">Diaminopimelate biosynthesis</keyword>
<keyword evidence="9 17" id="KW-0378">Hydrolase</keyword>
<evidence type="ECO:0000256" key="7">
    <source>
        <dbReference type="ARBA" id="ARBA00022605"/>
    </source>
</evidence>
<dbReference type="GO" id="GO:0009014">
    <property type="term" value="F:succinyl-diaminopimelate desuccinylase activity"/>
    <property type="evidence" value="ECO:0007669"/>
    <property type="project" value="UniProtKB-EC"/>
</dbReference>
<dbReference type="PROSITE" id="PS00759">
    <property type="entry name" value="ARGE_DAPE_CPG2_2"/>
    <property type="match status" value="1"/>
</dbReference>
<evidence type="ECO:0000256" key="6">
    <source>
        <dbReference type="ARBA" id="ARBA00022391"/>
    </source>
</evidence>
<dbReference type="RefSeq" id="WP_205459857.1">
    <property type="nucleotide sequence ID" value="NZ_JAFHKK010000031.1"/>
</dbReference>
<evidence type="ECO:0000256" key="2">
    <source>
        <dbReference type="ARBA" id="ARBA00005130"/>
    </source>
</evidence>
<evidence type="ECO:0000256" key="4">
    <source>
        <dbReference type="ARBA" id="ARBA00011738"/>
    </source>
</evidence>
<keyword evidence="10" id="KW-0862">Zinc</keyword>
<dbReference type="InterPro" id="IPR050072">
    <property type="entry name" value="Peptidase_M20A"/>
</dbReference>
<evidence type="ECO:0000256" key="5">
    <source>
        <dbReference type="ARBA" id="ARBA00011921"/>
    </source>
</evidence>
<evidence type="ECO:0000256" key="10">
    <source>
        <dbReference type="ARBA" id="ARBA00022833"/>
    </source>
</evidence>
<dbReference type="CDD" id="cd03891">
    <property type="entry name" value="M20_DapE_proteobac"/>
    <property type="match status" value="1"/>
</dbReference>
<comment type="pathway">
    <text evidence="2">Amino-acid biosynthesis; L-lysine biosynthesis via DAP pathway; LL-2,6-diaminopimelate from (S)-tetrahydrodipicolinate (succinylase route): step 3/3.</text>
</comment>
<dbReference type="InterPro" id="IPR011650">
    <property type="entry name" value="Peptidase_M20_dimer"/>
</dbReference>
<evidence type="ECO:0000256" key="12">
    <source>
        <dbReference type="ARBA" id="ARBA00023154"/>
    </source>
</evidence>
<dbReference type="Proteomes" id="UP000703590">
    <property type="component" value="Unassembled WGS sequence"/>
</dbReference>
<comment type="cofactor">
    <cofactor evidence="1">
        <name>Zn(2+)</name>
        <dbReference type="ChEBI" id="CHEBI:29105"/>
    </cofactor>
</comment>
<evidence type="ECO:0000259" key="16">
    <source>
        <dbReference type="Pfam" id="PF07687"/>
    </source>
</evidence>
<dbReference type="InterPro" id="IPR036264">
    <property type="entry name" value="Bact_exopeptidase_dim_dom"/>
</dbReference>
<proteinExistence type="inferred from homology"/>
<evidence type="ECO:0000313" key="18">
    <source>
        <dbReference type="Proteomes" id="UP000703590"/>
    </source>
</evidence>
<name>A0ABS2WUH4_9BACT</name>
<evidence type="ECO:0000256" key="1">
    <source>
        <dbReference type="ARBA" id="ARBA00001947"/>
    </source>
</evidence>
<dbReference type="PANTHER" id="PTHR43808:SF31">
    <property type="entry name" value="N-ACETYL-L-CITRULLINE DEACETYLASE"/>
    <property type="match status" value="1"/>
</dbReference>
<dbReference type="EMBL" id="JAFHKK010000031">
    <property type="protein sequence ID" value="MBN2965302.1"/>
    <property type="molecule type" value="Genomic_DNA"/>
</dbReference>
<evidence type="ECO:0000256" key="14">
    <source>
        <dbReference type="ARBA" id="ARBA00051301"/>
    </source>
</evidence>
<dbReference type="EC" id="3.5.1.18" evidence="5 15"/>
<keyword evidence="12" id="KW-0457">Lysine biosynthesis</keyword>
<sequence>MFTCNENSLAKTTDLFLTLLRFPSVTPNDAGTLDFLAAQLPDFTPLRIDVADTTNLFLYRRFGQGPHLCFAGHVDVVPEGQGWHTNPFEPVVKEGIVYARGAQDMKSGVCAFVRALQDIDHFEGTLSVMLTSDEEGDATHGTIEILRYLKEADMLPDMAIVAEPTCETRFGDAIKIGRRGSINGVLEVFGVQGHAAYPEKATNPLHLMAPRLEKLAGHYFDQGDAHFAPSQLVLTDLRSGMEVTNVSPGHLKLMFNVRNSTKTSKEEIEAYIASVMEGVDFTLRLSQSAHPFVANAKAPIVQTLDRAIETVCGSKPKYSTAGGTSDARFLAQFGIETIEFGVVNDTIHAPNECTPLRDVEALKEVFLHVIQTLKETV</sequence>
<dbReference type="InterPro" id="IPR005941">
    <property type="entry name" value="DapE_proteobac"/>
</dbReference>
<evidence type="ECO:0000256" key="3">
    <source>
        <dbReference type="ARBA" id="ARBA00006746"/>
    </source>
</evidence>
<dbReference type="Gene3D" id="3.40.630.10">
    <property type="entry name" value="Zn peptidases"/>
    <property type="match status" value="2"/>
</dbReference>
<protein>
    <recommendedName>
        <fullName evidence="6 15">Succinyl-diaminopimelate desuccinylase</fullName>
        <ecNumber evidence="5 15">3.5.1.18</ecNumber>
    </recommendedName>
</protein>
<evidence type="ECO:0000313" key="17">
    <source>
        <dbReference type="EMBL" id="MBN2965302.1"/>
    </source>
</evidence>
<dbReference type="Pfam" id="PF07687">
    <property type="entry name" value="M20_dimer"/>
    <property type="match status" value="1"/>
</dbReference>
<feature type="domain" description="Peptidase M20 dimerisation" evidence="16">
    <location>
        <begin position="176"/>
        <end position="277"/>
    </location>
</feature>
<evidence type="ECO:0000256" key="11">
    <source>
        <dbReference type="ARBA" id="ARBA00022915"/>
    </source>
</evidence>
<dbReference type="SUPFAM" id="SSF53187">
    <property type="entry name" value="Zn-dependent exopeptidases"/>
    <property type="match status" value="1"/>
</dbReference>
<evidence type="ECO:0000256" key="15">
    <source>
        <dbReference type="NCBIfam" id="TIGR01246"/>
    </source>
</evidence>
<keyword evidence="13" id="KW-0170">Cobalt</keyword>
<comment type="catalytic activity">
    <reaction evidence="14">
        <text>N-succinyl-(2S,6S)-2,6-diaminopimelate + H2O = (2S,6S)-2,6-diaminopimelate + succinate</text>
        <dbReference type="Rhea" id="RHEA:22608"/>
        <dbReference type="ChEBI" id="CHEBI:15377"/>
        <dbReference type="ChEBI" id="CHEBI:30031"/>
        <dbReference type="ChEBI" id="CHEBI:57609"/>
        <dbReference type="ChEBI" id="CHEBI:58087"/>
        <dbReference type="EC" id="3.5.1.18"/>
    </reaction>
</comment>
<evidence type="ECO:0000256" key="8">
    <source>
        <dbReference type="ARBA" id="ARBA00022723"/>
    </source>
</evidence>
<accession>A0ABS2WUH4</accession>
<dbReference type="Pfam" id="PF01546">
    <property type="entry name" value="Peptidase_M20"/>
    <property type="match status" value="1"/>
</dbReference>
<keyword evidence="8" id="KW-0479">Metal-binding</keyword>
<evidence type="ECO:0000256" key="9">
    <source>
        <dbReference type="ARBA" id="ARBA00022801"/>
    </source>
</evidence>
<dbReference type="NCBIfam" id="NF009557">
    <property type="entry name" value="PRK13009.1"/>
    <property type="match status" value="1"/>
</dbReference>
<dbReference type="NCBIfam" id="TIGR01246">
    <property type="entry name" value="dapE_proteo"/>
    <property type="match status" value="1"/>
</dbReference>
<keyword evidence="7" id="KW-0028">Amino-acid biosynthesis</keyword>
<reference evidence="17" key="1">
    <citation type="submission" date="2021-02" db="EMBL/GenBank/DDBJ databases">
        <title>Sulfurospirillum tamanensis sp. nov.</title>
        <authorList>
            <person name="Frolova A."/>
            <person name="Merkel A."/>
            <person name="Slobodkin A."/>
        </authorList>
    </citation>
    <scope>NUCLEOTIDE SEQUENCE</scope>
    <source>
        <strain evidence="17">T05b</strain>
    </source>
</reference>